<reference evidence="5" key="1">
    <citation type="journal article" date="2019" name="Int. J. Syst. Evol. Microbiol.">
        <title>The Global Catalogue of Microorganisms (GCM) 10K type strain sequencing project: providing services to taxonomists for standard genome sequencing and annotation.</title>
        <authorList>
            <consortium name="The Broad Institute Genomics Platform"/>
            <consortium name="The Broad Institute Genome Sequencing Center for Infectious Disease"/>
            <person name="Wu L."/>
            <person name="Ma J."/>
        </authorList>
    </citation>
    <scope>NUCLEOTIDE SEQUENCE [LARGE SCALE GENOMIC DNA]</scope>
    <source>
        <strain evidence="5">JCM 14193</strain>
    </source>
</reference>
<evidence type="ECO:0000256" key="1">
    <source>
        <dbReference type="ARBA" id="ARBA00022729"/>
    </source>
</evidence>
<dbReference type="EMBL" id="BAAACZ010000017">
    <property type="protein sequence ID" value="GAA0464821.1"/>
    <property type="molecule type" value="Genomic_DNA"/>
</dbReference>
<keyword evidence="1" id="KW-0732">Signal</keyword>
<feature type="transmembrane region" description="Helical" evidence="2">
    <location>
        <begin position="7"/>
        <end position="26"/>
    </location>
</feature>
<dbReference type="PANTHER" id="PTHR39160">
    <property type="entry name" value="CELL WALL-BINDING PROTEIN YOCH"/>
    <property type="match status" value="1"/>
</dbReference>
<accession>A0ABP3JWH5</accession>
<gene>
    <name evidence="4" type="primary">spsC</name>
    <name evidence="4" type="ORF">GCM10008935_20740</name>
</gene>
<dbReference type="InterPro" id="IPR051933">
    <property type="entry name" value="Resuscitation_pf_RpfB"/>
</dbReference>
<keyword evidence="2" id="KW-1133">Transmembrane helix</keyword>
<dbReference type="PANTHER" id="PTHR39160:SF4">
    <property type="entry name" value="RESUSCITATION-PROMOTING FACTOR RPFB"/>
    <property type="match status" value="1"/>
</dbReference>
<proteinExistence type="predicted"/>
<name>A0ABP3JWH5_9BACI</name>
<protein>
    <submittedName>
        <fullName evidence="4">Stationary phase survival protein SpsC</fullName>
    </submittedName>
</protein>
<organism evidence="4 5">
    <name type="scientific">Alkalibacillus silvisoli</name>
    <dbReference type="NCBI Taxonomy" id="392823"/>
    <lineage>
        <taxon>Bacteria</taxon>
        <taxon>Bacillati</taxon>
        <taxon>Bacillota</taxon>
        <taxon>Bacilli</taxon>
        <taxon>Bacillales</taxon>
        <taxon>Bacillaceae</taxon>
        <taxon>Alkalibacillus</taxon>
    </lineage>
</organism>
<evidence type="ECO:0000313" key="4">
    <source>
        <dbReference type="EMBL" id="GAA0464821.1"/>
    </source>
</evidence>
<dbReference type="SUPFAM" id="SSF50685">
    <property type="entry name" value="Barwin-like endoglucanases"/>
    <property type="match status" value="1"/>
</dbReference>
<dbReference type="RefSeq" id="WP_343783486.1">
    <property type="nucleotide sequence ID" value="NZ_BAAACZ010000017.1"/>
</dbReference>
<dbReference type="InterPro" id="IPR036908">
    <property type="entry name" value="RlpA-like_sf"/>
</dbReference>
<comment type="caution">
    <text evidence="4">The sequence shown here is derived from an EMBL/GenBank/DDBJ whole genome shotgun (WGS) entry which is preliminary data.</text>
</comment>
<dbReference type="Gene3D" id="2.40.40.10">
    <property type="entry name" value="RlpA-like domain"/>
    <property type="match status" value="1"/>
</dbReference>
<evidence type="ECO:0000256" key="2">
    <source>
        <dbReference type="SAM" id="Phobius"/>
    </source>
</evidence>
<dbReference type="Proteomes" id="UP001500740">
    <property type="component" value="Unassembled WGS sequence"/>
</dbReference>
<keyword evidence="5" id="KW-1185">Reference proteome</keyword>
<dbReference type="InterPro" id="IPR010611">
    <property type="entry name" value="3D_dom"/>
</dbReference>
<sequence>MSNQIRNFSFLLVGVIIILFVASYFVTSSIHSEENRESTSLKVKGATELSHKSFEWTEEEAEDQAVVELASLDEEVATEVAFRQFPTKTVVATGYTAGYESTGKTEGHPLYGVTYSGLDVQRETISTIAADLNVFPLGTVLYIPEYGYGIVTDIGGAITGNKIDLYYETVDEVFNQWGKREIDVYVIEEGDGQVSEDDLIYWEEAIQSEAVPVIGGQYY</sequence>
<dbReference type="Pfam" id="PF06725">
    <property type="entry name" value="3D"/>
    <property type="match status" value="1"/>
</dbReference>
<dbReference type="CDD" id="cd22786">
    <property type="entry name" value="DPBB_YuiC-like"/>
    <property type="match status" value="1"/>
</dbReference>
<evidence type="ECO:0000259" key="3">
    <source>
        <dbReference type="Pfam" id="PF06725"/>
    </source>
</evidence>
<evidence type="ECO:0000313" key="5">
    <source>
        <dbReference type="Proteomes" id="UP001500740"/>
    </source>
</evidence>
<feature type="domain" description="3D" evidence="3">
    <location>
        <begin position="126"/>
        <end position="187"/>
    </location>
</feature>
<keyword evidence="2" id="KW-0812">Transmembrane</keyword>
<keyword evidence="2" id="KW-0472">Membrane</keyword>